<dbReference type="GO" id="GO:0042073">
    <property type="term" value="P:intraciliary transport"/>
    <property type="evidence" value="ECO:0007669"/>
    <property type="project" value="TreeGrafter"/>
</dbReference>
<dbReference type="SMART" id="SM00028">
    <property type="entry name" value="TPR"/>
    <property type="match status" value="9"/>
</dbReference>
<evidence type="ECO:0000313" key="5">
    <source>
        <dbReference type="EMBL" id="EGR33380.1"/>
    </source>
</evidence>
<evidence type="ECO:0000256" key="1">
    <source>
        <dbReference type="ARBA" id="ARBA00022737"/>
    </source>
</evidence>
<name>G0QN27_ICHMU</name>
<protein>
    <recommendedName>
        <fullName evidence="7">Tetratricopeptide repeat protein</fullName>
    </recommendedName>
</protein>
<dbReference type="Pfam" id="PF13174">
    <property type="entry name" value="TPR_6"/>
    <property type="match status" value="1"/>
</dbReference>
<dbReference type="SUPFAM" id="SSF82185">
    <property type="entry name" value="Histone H3 K4-specific methyltransferase SET7/9 N-terminal domain"/>
    <property type="match status" value="2"/>
</dbReference>
<keyword evidence="1" id="KW-0677">Repeat</keyword>
<dbReference type="PANTHER" id="PTHR44117:SF1">
    <property type="entry name" value="INTRAFLAGELLAR TRANSPORT PROTEIN 88 HOMOLOG"/>
    <property type="match status" value="1"/>
</dbReference>
<evidence type="ECO:0000313" key="6">
    <source>
        <dbReference type="Proteomes" id="UP000008983"/>
    </source>
</evidence>
<dbReference type="GO" id="GO:0036064">
    <property type="term" value="C:ciliary basal body"/>
    <property type="evidence" value="ECO:0007669"/>
    <property type="project" value="TreeGrafter"/>
</dbReference>
<dbReference type="GeneID" id="14909558"/>
<dbReference type="GO" id="GO:1905515">
    <property type="term" value="P:non-motile cilium assembly"/>
    <property type="evidence" value="ECO:0007669"/>
    <property type="project" value="TreeGrafter"/>
</dbReference>
<dbReference type="Gene3D" id="1.25.40.10">
    <property type="entry name" value="Tetratricopeptide repeat domain"/>
    <property type="match status" value="2"/>
</dbReference>
<dbReference type="Pfam" id="PF13181">
    <property type="entry name" value="TPR_8"/>
    <property type="match status" value="1"/>
</dbReference>
<dbReference type="GO" id="GO:0019894">
    <property type="term" value="F:kinesin binding"/>
    <property type="evidence" value="ECO:0007669"/>
    <property type="project" value="TreeGrafter"/>
</dbReference>
<evidence type="ECO:0008006" key="7">
    <source>
        <dbReference type="Google" id="ProtNLM"/>
    </source>
</evidence>
<sequence>MQTSRYKGDLLNKQRHGTGCYVYENGEIYEGEWKNDKIHGYGILKDQDGIDIYNGDWEYDLYNGQGRLRNQNIVFSSSDKLDYKNFDNLTQNWQFYSGSFTNGNMHGQGTLIMFNNEKFVGQFLNGKVDGEGCYYMNNGQVISGIWKNQKLPPQNGHGPLISRRGPTASKQQSANTENRPMTSLKGVGYGKQQKGDDFYETKMKLDLNKKIEVNAENNFKNMEQEINDLIEKSAQSNLKGNLNEALEKAKEAFNKEKNLKRQKENANQIDSINMDLSFTIQFNLANQLQANGIYQEALQKYNDMIKSRQFPQAGKLRVNMGNIYFAQEKYSIAIKMYRMAHDLIPPTSKQMRFKILQNIGHSFVKLGQFEEAINTYETIMKGYPQFSTAFNLLLCLYGQGDKVRMKDCFSSMLSIEIQGYTQEEEEDINNQETTYSDMLREEIKEKKRQAIDILVKSAKLIAPVIEEDIIDGYNWIIETLKKSYFPEVEAEVEISKAMAFLKSKNMEKSIETLKSFERKDKIMMGRVATNISFLYFLENDLKNAEKYADIAINFDRFNPKALVNRGNCMFAKNEFLRAKEQFLEAIGVEADCIEALYNLAFVNKKLNMFAEALQALEKLQTIISTPEVVYQMGSIHELMGNTKQALKWYQVLLTKVPSDPNILARVGNIFAREDDDNQALHYYSESYKYLPTNIETIGWLGIYYVKQELYERACHFFERASQIQSKEIKWRLMVASCYRRMSSL</sequence>
<dbReference type="GO" id="GO:0097730">
    <property type="term" value="C:non-motile cilium"/>
    <property type="evidence" value="ECO:0007669"/>
    <property type="project" value="TreeGrafter"/>
</dbReference>
<reference evidence="5 6" key="1">
    <citation type="submission" date="2011-07" db="EMBL/GenBank/DDBJ databases">
        <authorList>
            <person name="Coyne R."/>
            <person name="Brami D."/>
            <person name="Johnson J."/>
            <person name="Hostetler J."/>
            <person name="Hannick L."/>
            <person name="Clark T."/>
            <person name="Cassidy-Hanley D."/>
            <person name="Inman J."/>
        </authorList>
    </citation>
    <scope>NUCLEOTIDE SEQUENCE [LARGE SCALE GENOMIC DNA]</scope>
    <source>
        <strain evidence="5 6">G5</strain>
    </source>
</reference>
<dbReference type="Proteomes" id="UP000008983">
    <property type="component" value="Unassembled WGS sequence"/>
</dbReference>
<dbReference type="eggNOG" id="KOG0231">
    <property type="taxonomic scope" value="Eukaryota"/>
</dbReference>
<dbReference type="SMART" id="SM00698">
    <property type="entry name" value="MORN"/>
    <property type="match status" value="5"/>
</dbReference>
<dbReference type="PROSITE" id="PS50005">
    <property type="entry name" value="TPR"/>
    <property type="match status" value="4"/>
</dbReference>
<feature type="repeat" description="TPR" evidence="2">
    <location>
        <begin position="660"/>
        <end position="693"/>
    </location>
</feature>
<dbReference type="InterPro" id="IPR003409">
    <property type="entry name" value="MORN"/>
</dbReference>
<dbReference type="SUPFAM" id="SSF48452">
    <property type="entry name" value="TPR-like"/>
    <property type="match status" value="1"/>
</dbReference>
<keyword evidence="3" id="KW-0175">Coiled coil</keyword>
<dbReference type="Gene3D" id="2.20.110.10">
    <property type="entry name" value="Histone H3 K4-specific methyltransferase SET7/9 N-terminal domain"/>
    <property type="match status" value="2"/>
</dbReference>
<dbReference type="GO" id="GO:0097546">
    <property type="term" value="C:ciliary base"/>
    <property type="evidence" value="ECO:0007669"/>
    <property type="project" value="TreeGrafter"/>
</dbReference>
<feature type="repeat" description="TPR" evidence="2">
    <location>
        <begin position="626"/>
        <end position="659"/>
    </location>
</feature>
<dbReference type="OrthoDB" id="1926212at2759"/>
<dbReference type="InterPro" id="IPR011990">
    <property type="entry name" value="TPR-like_helical_dom_sf"/>
</dbReference>
<proteinExistence type="predicted"/>
<evidence type="ECO:0000256" key="2">
    <source>
        <dbReference type="PROSITE-ProRule" id="PRU00339"/>
    </source>
</evidence>
<keyword evidence="6" id="KW-1185">Reference proteome</keyword>
<dbReference type="AlphaFoldDB" id="G0QN27"/>
<evidence type="ECO:0000256" key="3">
    <source>
        <dbReference type="SAM" id="Coils"/>
    </source>
</evidence>
<feature type="compositionally biased region" description="Polar residues" evidence="4">
    <location>
        <begin position="168"/>
        <end position="181"/>
    </location>
</feature>
<feature type="region of interest" description="Disordered" evidence="4">
    <location>
        <begin position="153"/>
        <end position="189"/>
    </location>
</feature>
<feature type="coiled-coil region" evidence="3">
    <location>
        <begin position="212"/>
        <end position="269"/>
    </location>
</feature>
<dbReference type="Pfam" id="PF02493">
    <property type="entry name" value="MORN"/>
    <property type="match status" value="5"/>
</dbReference>
<dbReference type="PANTHER" id="PTHR44117">
    <property type="entry name" value="INTRAFLAGELLAR TRANSPORT PROTEIN 88 HOMOLOG"/>
    <property type="match status" value="1"/>
</dbReference>
<dbReference type="eggNOG" id="KOG2003">
    <property type="taxonomic scope" value="Eukaryota"/>
</dbReference>
<dbReference type="GO" id="GO:0005814">
    <property type="term" value="C:centriole"/>
    <property type="evidence" value="ECO:0007669"/>
    <property type="project" value="TreeGrafter"/>
</dbReference>
<dbReference type="STRING" id="857967.G0QN27"/>
<dbReference type="InParanoid" id="G0QN27"/>
<organism evidence="5 6">
    <name type="scientific">Ichthyophthirius multifiliis</name>
    <name type="common">White spot disease agent</name>
    <name type="synonym">Ich</name>
    <dbReference type="NCBI Taxonomy" id="5932"/>
    <lineage>
        <taxon>Eukaryota</taxon>
        <taxon>Sar</taxon>
        <taxon>Alveolata</taxon>
        <taxon>Ciliophora</taxon>
        <taxon>Intramacronucleata</taxon>
        <taxon>Oligohymenophorea</taxon>
        <taxon>Hymenostomatida</taxon>
        <taxon>Ophryoglenina</taxon>
        <taxon>Ichthyophthirius</taxon>
    </lineage>
</organism>
<gene>
    <name evidence="5" type="ORF">IMG5_054890</name>
</gene>
<dbReference type="InterPro" id="IPR019734">
    <property type="entry name" value="TPR_rpt"/>
</dbReference>
<keyword evidence="2" id="KW-0802">TPR repeat</keyword>
<feature type="non-terminal residue" evidence="5">
    <location>
        <position position="744"/>
    </location>
</feature>
<dbReference type="RefSeq" id="XP_004037366.1">
    <property type="nucleotide sequence ID" value="XM_004037318.1"/>
</dbReference>
<accession>G0QN27</accession>
<evidence type="ECO:0000256" key="4">
    <source>
        <dbReference type="SAM" id="MobiDB-lite"/>
    </source>
</evidence>
<dbReference type="OMA" id="LHICGTI"/>
<feature type="repeat" description="TPR" evidence="2">
    <location>
        <begin position="353"/>
        <end position="386"/>
    </location>
</feature>
<dbReference type="EMBL" id="GL983461">
    <property type="protein sequence ID" value="EGR33380.1"/>
    <property type="molecule type" value="Genomic_DNA"/>
</dbReference>
<feature type="repeat" description="TPR" evidence="2">
    <location>
        <begin position="314"/>
        <end position="347"/>
    </location>
</feature>